<sequence length="101" mass="10951">MKITEISKPIATRKLSVGSEAVVVTIGKPELFEDGNDYYCPYAIDFLGKKKMSYAGGADAVQAIQLAMQKIGVDLAYLKTPSNERVTWMSDSPGETGFPAE</sequence>
<dbReference type="Pfam" id="PF22302">
    <property type="entry name" value="DUF6968"/>
    <property type="match status" value="1"/>
</dbReference>
<evidence type="ECO:0000313" key="3">
    <source>
        <dbReference type="Proteomes" id="UP000092695"/>
    </source>
</evidence>
<keyword evidence="3" id="KW-1185">Reference proteome</keyword>
<dbReference type="EMBL" id="CP016268">
    <property type="protein sequence ID" value="ANO52664.1"/>
    <property type="molecule type" value="Genomic_DNA"/>
</dbReference>
<dbReference type="KEGG" id="woc:BA177_17035"/>
<evidence type="ECO:0000313" key="2">
    <source>
        <dbReference type="EMBL" id="ANO52664.1"/>
    </source>
</evidence>
<organism evidence="2 3">
    <name type="scientific">Woeseia oceani</name>
    <dbReference type="NCBI Taxonomy" id="1548547"/>
    <lineage>
        <taxon>Bacteria</taxon>
        <taxon>Pseudomonadati</taxon>
        <taxon>Pseudomonadota</taxon>
        <taxon>Gammaproteobacteria</taxon>
        <taxon>Woeseiales</taxon>
        <taxon>Woeseiaceae</taxon>
        <taxon>Woeseia</taxon>
    </lineage>
</organism>
<protein>
    <recommendedName>
        <fullName evidence="1">DUF6968 domain-containing protein</fullName>
    </recommendedName>
</protein>
<dbReference type="RefSeq" id="WP_068618211.1">
    <property type="nucleotide sequence ID" value="NZ_CP016268.1"/>
</dbReference>
<reference evidence="2 3" key="1">
    <citation type="submission" date="2016-06" db="EMBL/GenBank/DDBJ databases">
        <title>Complete genome sequence of a deep-branching marine Gamma Proteobacterium Woeseia oceani type strain XK5.</title>
        <authorList>
            <person name="Mu D."/>
            <person name="Du Z."/>
        </authorList>
    </citation>
    <scope>NUCLEOTIDE SEQUENCE [LARGE SCALE GENOMIC DNA]</scope>
    <source>
        <strain evidence="2 3">XK5</strain>
    </source>
</reference>
<evidence type="ECO:0000259" key="1">
    <source>
        <dbReference type="Pfam" id="PF22302"/>
    </source>
</evidence>
<dbReference type="OrthoDB" id="7067153at2"/>
<dbReference type="InterPro" id="IPR054241">
    <property type="entry name" value="DUF6968"/>
</dbReference>
<accession>A0A193LJT8</accession>
<gene>
    <name evidence="2" type="ORF">BA177_17035</name>
</gene>
<dbReference type="Proteomes" id="UP000092695">
    <property type="component" value="Chromosome"/>
</dbReference>
<proteinExistence type="predicted"/>
<feature type="domain" description="DUF6968" evidence="1">
    <location>
        <begin position="11"/>
        <end position="99"/>
    </location>
</feature>
<name>A0A193LJT8_9GAMM</name>
<dbReference type="AlphaFoldDB" id="A0A193LJT8"/>